<proteinExistence type="predicted"/>
<dbReference type="VEuPathDB" id="PiroplasmaDB:TA13820"/>
<evidence type="ECO:0000313" key="4">
    <source>
        <dbReference type="EMBL" id="SVP91490.1"/>
    </source>
</evidence>
<name>A0A3B0N065_THEAN</name>
<evidence type="ECO:0000256" key="1">
    <source>
        <dbReference type="SAM" id="Phobius"/>
    </source>
</evidence>
<feature type="signal peptide" evidence="2">
    <location>
        <begin position="1"/>
        <end position="23"/>
    </location>
</feature>
<keyword evidence="1" id="KW-1133">Transmembrane helix</keyword>
<keyword evidence="2" id="KW-0732">Signal</keyword>
<sequence length="199" mass="22672">MLIHFKINLIYLTLLFGIIGLNGEKNEQVTIDINKDATNPRKNHYIVNRDIVSIAPDGYTEHIYEDDSLFDITNLFFGKKKLEVGTKELSAKSVEKVGVFWKHETPVLLYFKQARTVNNKVYIYYKLTSKKDWAKVDLTGELSKRLPLSGEDLKNVLTDIVNDLGEIPEDRPISGIGSFHLSSISISLLLPILLTIFFQ</sequence>
<protein>
    <submittedName>
        <fullName evidence="3">Uncharacterized protein</fullName>
    </submittedName>
</protein>
<dbReference type="AlphaFoldDB" id="A0A3B0N065"/>
<dbReference type="EMBL" id="UIVT01000002">
    <property type="protein sequence ID" value="SVP90899.1"/>
    <property type="molecule type" value="Genomic_DNA"/>
</dbReference>
<accession>A0A3B0N065</accession>
<feature type="chain" id="PRO_5033366952" evidence="2">
    <location>
        <begin position="24"/>
        <end position="199"/>
    </location>
</feature>
<feature type="transmembrane region" description="Helical" evidence="1">
    <location>
        <begin position="179"/>
        <end position="198"/>
    </location>
</feature>
<evidence type="ECO:0000313" key="3">
    <source>
        <dbReference type="EMBL" id="SVP90899.1"/>
    </source>
</evidence>
<dbReference type="EMBL" id="UIVS01000002">
    <property type="protein sequence ID" value="SVP91490.1"/>
    <property type="molecule type" value="Genomic_DNA"/>
</dbReference>
<keyword evidence="1" id="KW-0812">Transmembrane</keyword>
<evidence type="ECO:0000256" key="2">
    <source>
        <dbReference type="SAM" id="SignalP"/>
    </source>
</evidence>
<reference evidence="3" key="1">
    <citation type="submission" date="2018-07" db="EMBL/GenBank/DDBJ databases">
        <authorList>
            <person name="Quirk P.G."/>
            <person name="Krulwich T.A."/>
        </authorList>
    </citation>
    <scope>NUCLEOTIDE SEQUENCE</scope>
    <source>
        <strain evidence="3">Anand</strain>
    </source>
</reference>
<gene>
    <name evidence="3" type="ORF">TAT_000161000</name>
    <name evidence="4" type="ORF">TAV_000161200</name>
</gene>
<organism evidence="3">
    <name type="scientific">Theileria annulata</name>
    <dbReference type="NCBI Taxonomy" id="5874"/>
    <lineage>
        <taxon>Eukaryota</taxon>
        <taxon>Sar</taxon>
        <taxon>Alveolata</taxon>
        <taxon>Apicomplexa</taxon>
        <taxon>Aconoidasida</taxon>
        <taxon>Piroplasmida</taxon>
        <taxon>Theileriidae</taxon>
        <taxon>Theileria</taxon>
    </lineage>
</organism>
<keyword evidence="1" id="KW-0472">Membrane</keyword>